<organism evidence="3 4">
    <name type="scientific">Mytilus edulis</name>
    <name type="common">Blue mussel</name>
    <dbReference type="NCBI Taxonomy" id="6550"/>
    <lineage>
        <taxon>Eukaryota</taxon>
        <taxon>Metazoa</taxon>
        <taxon>Spiralia</taxon>
        <taxon>Lophotrochozoa</taxon>
        <taxon>Mollusca</taxon>
        <taxon>Bivalvia</taxon>
        <taxon>Autobranchia</taxon>
        <taxon>Pteriomorphia</taxon>
        <taxon>Mytilida</taxon>
        <taxon>Mytiloidea</taxon>
        <taxon>Mytilidae</taxon>
        <taxon>Mytilinae</taxon>
        <taxon>Mytilus</taxon>
    </lineage>
</organism>
<comment type="caution">
    <text evidence="3">The sequence shown here is derived from an EMBL/GenBank/DDBJ whole genome shotgun (WGS) entry which is preliminary data.</text>
</comment>
<feature type="region of interest" description="Disordered" evidence="1">
    <location>
        <begin position="132"/>
        <end position="159"/>
    </location>
</feature>
<keyword evidence="4" id="KW-1185">Reference proteome</keyword>
<dbReference type="EMBL" id="CAJPWZ010000922">
    <property type="protein sequence ID" value="CAG2203513.1"/>
    <property type="molecule type" value="Genomic_DNA"/>
</dbReference>
<reference evidence="3" key="1">
    <citation type="submission" date="2021-03" db="EMBL/GenBank/DDBJ databases">
        <authorList>
            <person name="Bekaert M."/>
        </authorList>
    </citation>
    <scope>NUCLEOTIDE SEQUENCE</scope>
</reference>
<evidence type="ECO:0000256" key="2">
    <source>
        <dbReference type="SAM" id="Phobius"/>
    </source>
</evidence>
<evidence type="ECO:0000256" key="1">
    <source>
        <dbReference type="SAM" id="MobiDB-lite"/>
    </source>
</evidence>
<evidence type="ECO:0000313" key="4">
    <source>
        <dbReference type="Proteomes" id="UP000683360"/>
    </source>
</evidence>
<name>A0A8S3R2V7_MYTED</name>
<proteinExistence type="predicted"/>
<accession>A0A8S3R2V7</accession>
<keyword evidence="2" id="KW-0472">Membrane</keyword>
<dbReference type="OrthoDB" id="10522840at2759"/>
<evidence type="ECO:0000313" key="3">
    <source>
        <dbReference type="EMBL" id="CAG2203513.1"/>
    </source>
</evidence>
<sequence length="315" mass="35567">MTECEPGTKSKNEEPCTPCSPGRFGRKCLHSCNCELLERCDNVIGCVLDIVEPSVKTGLSEREIVLYSVGSSGSILLILFVFLITVCVRKYISKQHSNDPTVQPNDTDNEVAYSDSLYESIDESAICDETIPIPNLQDNRENDNDIKSESELSSTKSDDSGYLHPYTIFTETKETQLYCTQINSHESCNTSDQSENINELSAYTNHYQELQDKEESLPASTSVYSDLTVVHYLELMDVTNNTGSANRDQLPDCRIPKRSIWKCQTYSERGNAYVQSIRQSPLGRFYSIQQLHSSSMNCKLLKHHDMQKVVKHTSI</sequence>
<keyword evidence="2" id="KW-0812">Transmembrane</keyword>
<protein>
    <recommendedName>
        <fullName evidence="5">MEGF10_11</fullName>
    </recommendedName>
</protein>
<dbReference type="Proteomes" id="UP000683360">
    <property type="component" value="Unassembled WGS sequence"/>
</dbReference>
<keyword evidence="2" id="KW-1133">Transmembrane helix</keyword>
<gene>
    <name evidence="3" type="ORF">MEDL_18028</name>
</gene>
<evidence type="ECO:0008006" key="5">
    <source>
        <dbReference type="Google" id="ProtNLM"/>
    </source>
</evidence>
<feature type="transmembrane region" description="Helical" evidence="2">
    <location>
        <begin position="64"/>
        <end position="88"/>
    </location>
</feature>
<feature type="compositionally biased region" description="Basic and acidic residues" evidence="1">
    <location>
        <begin position="138"/>
        <end position="159"/>
    </location>
</feature>
<dbReference type="AlphaFoldDB" id="A0A8S3R2V7"/>